<proteinExistence type="predicted"/>
<accession>A0A1N7FK06</accession>
<evidence type="ECO:0000313" key="2">
    <source>
        <dbReference type="Proteomes" id="UP000186096"/>
    </source>
</evidence>
<gene>
    <name evidence="1" type="ORF">SAMN05421833_122102</name>
</gene>
<protein>
    <submittedName>
        <fullName evidence="1">Uncharacterized protein</fullName>
    </submittedName>
</protein>
<organism evidence="1 2">
    <name type="scientific">Microbispora rosea</name>
    <dbReference type="NCBI Taxonomy" id="58117"/>
    <lineage>
        <taxon>Bacteria</taxon>
        <taxon>Bacillati</taxon>
        <taxon>Actinomycetota</taxon>
        <taxon>Actinomycetes</taxon>
        <taxon>Streptosporangiales</taxon>
        <taxon>Streptosporangiaceae</taxon>
        <taxon>Microbispora</taxon>
    </lineage>
</organism>
<reference evidence="2" key="1">
    <citation type="submission" date="2017-01" db="EMBL/GenBank/DDBJ databases">
        <authorList>
            <person name="Varghese N."/>
            <person name="Submissions S."/>
        </authorList>
    </citation>
    <scope>NUCLEOTIDE SEQUENCE [LARGE SCALE GENOMIC DNA]</scope>
    <source>
        <strain evidence="2">ATCC 12950</strain>
    </source>
</reference>
<dbReference type="Proteomes" id="UP000186096">
    <property type="component" value="Unassembled WGS sequence"/>
</dbReference>
<dbReference type="AlphaFoldDB" id="A0A1N7FK06"/>
<dbReference type="OrthoDB" id="3486002at2"/>
<dbReference type="RefSeq" id="WP_030507877.1">
    <property type="nucleotide sequence ID" value="NZ_FTNI01000022.1"/>
</dbReference>
<evidence type="ECO:0000313" key="1">
    <source>
        <dbReference type="EMBL" id="SIS00614.1"/>
    </source>
</evidence>
<dbReference type="GeneID" id="97493315"/>
<name>A0A1N7FK06_9ACTN</name>
<sequence length="75" mass="8669">MSVYRVRMYSGFQRTLTADRVVVNGDNICFERSRNGSWVAALQLPTQLVTRVRRRCIQSDGTVTWNVEEPEPSTY</sequence>
<dbReference type="EMBL" id="FTNI01000022">
    <property type="protein sequence ID" value="SIS00614.1"/>
    <property type="molecule type" value="Genomic_DNA"/>
</dbReference>
<keyword evidence="2" id="KW-1185">Reference proteome</keyword>